<organism evidence="1 2">
    <name type="scientific">Miniphocaeibacter halophilus</name>
    <dbReference type="NCBI Taxonomy" id="2931922"/>
    <lineage>
        <taxon>Bacteria</taxon>
        <taxon>Bacillati</taxon>
        <taxon>Bacillota</taxon>
        <taxon>Tissierellia</taxon>
        <taxon>Tissierellales</taxon>
        <taxon>Peptoniphilaceae</taxon>
        <taxon>Miniphocaeibacter</taxon>
    </lineage>
</organism>
<name>A0AC61N019_9FIRM</name>
<proteinExistence type="predicted"/>
<reference evidence="1 2" key="1">
    <citation type="journal article" date="2022" name="Int. J. Syst. Evol. Microbiol.">
        <title>Miniphocaeibacter halophilus sp. nov., an ammonium-tolerant acetate-producing bacterium isolated from a biogas system.</title>
        <authorList>
            <person name="Schnurer A."/>
            <person name="Singh A."/>
            <person name="Bi S."/>
            <person name="Qiao W."/>
            <person name="Westerholm M."/>
        </authorList>
    </citation>
    <scope>NUCLEOTIDE SEQUENCE [LARGE SCALE GENOMIC DNA]</scope>
    <source>
        <strain evidence="1 2">AMB_01</strain>
    </source>
</reference>
<gene>
    <name evidence="1" type="ORF">JFY71_05695</name>
</gene>
<keyword evidence="2" id="KW-1185">Reference proteome</keyword>
<sequence>MIIEKSFCVEKNLKKILNMDYHNIEKSLVSILIKNNIRISTAESITGGLIASRIVNIAGASDIFEEGYVTYSDRIKNRVLGVKKETLNKYTAVSEEVCYEMLINLKNITKADSIIVTTGYAGPGENAGLAFVGINLFNFFIIKKINVRGNRNEIRKKIANIALNELYIRCRNQHNI</sequence>
<accession>A0AC61N019</accession>
<evidence type="ECO:0000313" key="1">
    <source>
        <dbReference type="EMBL" id="QQK09030.1"/>
    </source>
</evidence>
<protein>
    <submittedName>
        <fullName evidence="1">CinA family protein</fullName>
    </submittedName>
</protein>
<evidence type="ECO:0000313" key="2">
    <source>
        <dbReference type="Proteomes" id="UP000595814"/>
    </source>
</evidence>
<dbReference type="Proteomes" id="UP000595814">
    <property type="component" value="Chromosome"/>
</dbReference>
<dbReference type="EMBL" id="CP066744">
    <property type="protein sequence ID" value="QQK09030.1"/>
    <property type="molecule type" value="Genomic_DNA"/>
</dbReference>